<feature type="transmembrane region" description="Helical" evidence="1">
    <location>
        <begin position="59"/>
        <end position="82"/>
    </location>
</feature>
<evidence type="ECO:0000313" key="2">
    <source>
        <dbReference type="EMBL" id="SJZ64180.1"/>
    </source>
</evidence>
<proteinExistence type="predicted"/>
<name>A0A1T4MAV4_9ENTE</name>
<protein>
    <submittedName>
        <fullName evidence="2">Putative membrane protein</fullName>
    </submittedName>
</protein>
<dbReference type="OrthoDB" id="7205479at2"/>
<dbReference type="PANTHER" id="PTHR37309">
    <property type="entry name" value="SLR0284 PROTEIN"/>
    <property type="match status" value="1"/>
</dbReference>
<keyword evidence="1" id="KW-0812">Transmembrane</keyword>
<keyword evidence="1" id="KW-1133">Transmembrane helix</keyword>
<dbReference type="EMBL" id="FUXI01000009">
    <property type="protein sequence ID" value="SJZ64180.1"/>
    <property type="molecule type" value="Genomic_DNA"/>
</dbReference>
<dbReference type="PANTHER" id="PTHR37309:SF1">
    <property type="entry name" value="SLR0284 PROTEIN"/>
    <property type="match status" value="1"/>
</dbReference>
<sequence length="123" mass="13588">MGFFTRLITTSLVFLGYAQFFPNMFHLSGLGVAVLAALVLSILNALVKPILTIFSLPLLLITFGLFSFVINAIILQLTSFIIGDSSFGFSNFGSSLLLAVVLTIVYSVVNDYFERRKNLENIR</sequence>
<dbReference type="Proteomes" id="UP000190328">
    <property type="component" value="Unassembled WGS sequence"/>
</dbReference>
<keyword evidence="3" id="KW-1185">Reference proteome</keyword>
<gene>
    <name evidence="2" type="ORF">SAMN02745116_01028</name>
</gene>
<keyword evidence="1" id="KW-0472">Membrane</keyword>
<evidence type="ECO:0000313" key="3">
    <source>
        <dbReference type="Proteomes" id="UP000190328"/>
    </source>
</evidence>
<accession>A0A1T4MAV4</accession>
<dbReference type="InterPro" id="IPR007165">
    <property type="entry name" value="Phage_holin_4_2"/>
</dbReference>
<feature type="transmembrane region" description="Helical" evidence="1">
    <location>
        <begin position="28"/>
        <end position="47"/>
    </location>
</feature>
<dbReference type="Pfam" id="PF04020">
    <property type="entry name" value="Phage_holin_4_2"/>
    <property type="match status" value="1"/>
</dbReference>
<dbReference type="STRING" id="263852.SAMN02745116_01028"/>
<reference evidence="2 3" key="1">
    <citation type="submission" date="2017-02" db="EMBL/GenBank/DDBJ databases">
        <authorList>
            <person name="Peterson S.W."/>
        </authorList>
    </citation>
    <scope>NUCLEOTIDE SEQUENCE [LARGE SCALE GENOMIC DNA]</scope>
    <source>
        <strain evidence="2 3">ATCC BAA-1030</strain>
    </source>
</reference>
<dbReference type="RefSeq" id="WP_078806952.1">
    <property type="nucleotide sequence ID" value="NZ_FUXI01000009.1"/>
</dbReference>
<organism evidence="2 3">
    <name type="scientific">Pilibacter termitis</name>
    <dbReference type="NCBI Taxonomy" id="263852"/>
    <lineage>
        <taxon>Bacteria</taxon>
        <taxon>Bacillati</taxon>
        <taxon>Bacillota</taxon>
        <taxon>Bacilli</taxon>
        <taxon>Lactobacillales</taxon>
        <taxon>Enterococcaceae</taxon>
        <taxon>Pilibacter</taxon>
    </lineage>
</organism>
<feature type="transmembrane region" description="Helical" evidence="1">
    <location>
        <begin position="88"/>
        <end position="109"/>
    </location>
</feature>
<dbReference type="AlphaFoldDB" id="A0A1T4MAV4"/>
<evidence type="ECO:0000256" key="1">
    <source>
        <dbReference type="SAM" id="Phobius"/>
    </source>
</evidence>